<feature type="region of interest" description="Disordered" evidence="1">
    <location>
        <begin position="171"/>
        <end position="271"/>
    </location>
</feature>
<protein>
    <submittedName>
        <fullName evidence="2">Uncharacterized protein</fullName>
    </submittedName>
</protein>
<name>A0A6A6S799_9PLEO</name>
<feature type="compositionally biased region" description="Polar residues" evidence="1">
    <location>
        <begin position="175"/>
        <end position="187"/>
    </location>
</feature>
<gene>
    <name evidence="2" type="ORF">P280DRAFT_548281</name>
</gene>
<sequence>MASPDTKSTMVSDGKRMRPVWKPGNGNGDSAAYTIQRSLLTIKGHPTWKIYIDDIVLPIVRDSADEPPRYVYLDDRACYTIWCTGTYTNAEMGEFWPFDFNTLGHVKTGRKNRGRPAWTDETETTYAKLAMRGRNKVFEFCGDPEETEYVPVRPKAKTKMEELVAQEIAEEEQATLSTEEITSSSVAKSVKVPMSAPNRPLPASSLELGIKPMPLPSRSVEGPSHPDVPNSWKHKRKQLEISLASDPREKAKRVKKGKVAKDLPAKDDSAE</sequence>
<dbReference type="OrthoDB" id="3650389at2759"/>
<dbReference type="EMBL" id="MU006781">
    <property type="protein sequence ID" value="KAF2642871.1"/>
    <property type="molecule type" value="Genomic_DNA"/>
</dbReference>
<proteinExistence type="predicted"/>
<reference evidence="2" key="1">
    <citation type="journal article" date="2020" name="Stud. Mycol.">
        <title>101 Dothideomycetes genomes: a test case for predicting lifestyles and emergence of pathogens.</title>
        <authorList>
            <person name="Haridas S."/>
            <person name="Albert R."/>
            <person name="Binder M."/>
            <person name="Bloem J."/>
            <person name="Labutti K."/>
            <person name="Salamov A."/>
            <person name="Andreopoulos B."/>
            <person name="Baker S."/>
            <person name="Barry K."/>
            <person name="Bills G."/>
            <person name="Bluhm B."/>
            <person name="Cannon C."/>
            <person name="Castanera R."/>
            <person name="Culley D."/>
            <person name="Daum C."/>
            <person name="Ezra D."/>
            <person name="Gonzalez J."/>
            <person name="Henrissat B."/>
            <person name="Kuo A."/>
            <person name="Liang C."/>
            <person name="Lipzen A."/>
            <person name="Lutzoni F."/>
            <person name="Magnuson J."/>
            <person name="Mondo S."/>
            <person name="Nolan M."/>
            <person name="Ohm R."/>
            <person name="Pangilinan J."/>
            <person name="Park H.-J."/>
            <person name="Ramirez L."/>
            <person name="Alfaro M."/>
            <person name="Sun H."/>
            <person name="Tritt A."/>
            <person name="Yoshinaga Y."/>
            <person name="Zwiers L.-H."/>
            <person name="Turgeon B."/>
            <person name="Goodwin S."/>
            <person name="Spatafora J."/>
            <person name="Crous P."/>
            <person name="Grigoriev I."/>
        </authorList>
    </citation>
    <scope>NUCLEOTIDE SEQUENCE</scope>
    <source>
        <strain evidence="2">CBS 473.64</strain>
    </source>
</reference>
<feature type="region of interest" description="Disordered" evidence="1">
    <location>
        <begin position="1"/>
        <end position="23"/>
    </location>
</feature>
<feature type="compositionally biased region" description="Polar residues" evidence="1">
    <location>
        <begin position="1"/>
        <end position="11"/>
    </location>
</feature>
<evidence type="ECO:0000256" key="1">
    <source>
        <dbReference type="SAM" id="MobiDB-lite"/>
    </source>
</evidence>
<evidence type="ECO:0000313" key="2">
    <source>
        <dbReference type="EMBL" id="KAF2642871.1"/>
    </source>
</evidence>
<evidence type="ECO:0000313" key="3">
    <source>
        <dbReference type="Proteomes" id="UP000799753"/>
    </source>
</evidence>
<accession>A0A6A6S799</accession>
<organism evidence="2 3">
    <name type="scientific">Massarina eburnea CBS 473.64</name>
    <dbReference type="NCBI Taxonomy" id="1395130"/>
    <lineage>
        <taxon>Eukaryota</taxon>
        <taxon>Fungi</taxon>
        <taxon>Dikarya</taxon>
        <taxon>Ascomycota</taxon>
        <taxon>Pezizomycotina</taxon>
        <taxon>Dothideomycetes</taxon>
        <taxon>Pleosporomycetidae</taxon>
        <taxon>Pleosporales</taxon>
        <taxon>Massarineae</taxon>
        <taxon>Massarinaceae</taxon>
        <taxon>Massarina</taxon>
    </lineage>
</organism>
<dbReference type="AlphaFoldDB" id="A0A6A6S799"/>
<keyword evidence="3" id="KW-1185">Reference proteome</keyword>
<dbReference type="Proteomes" id="UP000799753">
    <property type="component" value="Unassembled WGS sequence"/>
</dbReference>
<feature type="compositionally biased region" description="Basic and acidic residues" evidence="1">
    <location>
        <begin position="259"/>
        <end position="271"/>
    </location>
</feature>